<dbReference type="SMART" id="SM00112">
    <property type="entry name" value="CA"/>
    <property type="match status" value="1"/>
</dbReference>
<dbReference type="InterPro" id="IPR015915">
    <property type="entry name" value="Kelch-typ_b-propeller"/>
</dbReference>
<dbReference type="SUPFAM" id="SSF49313">
    <property type="entry name" value="Cadherin-like"/>
    <property type="match status" value="1"/>
</dbReference>
<dbReference type="PROSITE" id="PS50268">
    <property type="entry name" value="CADHERIN_2"/>
    <property type="match status" value="1"/>
</dbReference>
<sequence>MVTFSFYPRFLLFLLFGLGGVIPLTSFANAVAINRVKAASHKSAIVTATNSFTSSFSLVFGASPAFENKQYTFTLPENSALGTSVGTIKATAADGASLTYKITAGNTNQAFALDSTTGALTLAKFLNRHTQSSYQLSVRASDSTGLADSASVAITLIAPTEEIAVDKVTWSSLSDQPYIFYEGQGKSVNGKWYTFSGFDSEKPSFTPTSRSYYFDPAINTWEPIAPMPPMNGTNYGGVTHAGFTTDNNDIYFAGGYTANESGKGQILGTKEVWKYVVNKDRYERLPDLPRISATGQLEYLQGKLHYIAGTDRVKKIDLDDHYVLDLDNLAAGWDTLAPLPSARQHAGSAVYEGKIYFIGGQTGHDEGSVATRLVHVYDPQTNNWTRVADIPVQENTVGIAHISSSVVVRGNQIIVIGGEYEFQKGTRLVSAYSPATDTWDDLTPLPLIMRGGVATLIGGKLYYTGGKNVRRTYVGEPLSEQKIIRLALVNAENGEEIRLIGKGATVNLANLPTSKVSIRATTSPNAVGSVVFQLSGAQTVTQTESKLPYALLGDRPDSTYVPWNPVPGEYTLDVTPYSAAGGKGLPGTTLKINFTITDAPLVTNLTTTNNLKYELDTLNLGVPIYTDRTYVTTSVPEHLINSVIVKTPNDDKYNNGAGVFALELTRPATVYVAYDPRVKVLPGWLENWQKQKEEILVNDEKNNRYQLYSQSFTAGPITFDGNRASPAAGSLSNYFVVIKAQQDTSKLVTGIDKQAGSVNQNNRLLKVYPNPINKGEKLSLTLENFGKKEEVSLTLYDVAGRTMLTQNLMTNYLGNANLIIPVPSLLRSGVYIIKIVSASGTRQQKLVVQ</sequence>
<evidence type="ECO:0000313" key="14">
    <source>
        <dbReference type="Proteomes" id="UP000240357"/>
    </source>
</evidence>
<keyword evidence="10" id="KW-1015">Disulfide bond</keyword>
<dbReference type="SMART" id="SM00612">
    <property type="entry name" value="Kelch"/>
    <property type="match status" value="3"/>
</dbReference>
<evidence type="ECO:0000256" key="8">
    <source>
        <dbReference type="ARBA" id="ARBA00022989"/>
    </source>
</evidence>
<keyword evidence="8" id="KW-1133">Transmembrane helix</keyword>
<dbReference type="GO" id="GO:0016020">
    <property type="term" value="C:membrane"/>
    <property type="evidence" value="ECO:0007669"/>
    <property type="project" value="UniProtKB-SubCell"/>
</dbReference>
<evidence type="ECO:0000256" key="10">
    <source>
        <dbReference type="ARBA" id="ARBA00023157"/>
    </source>
</evidence>
<dbReference type="EMBL" id="PYFT01000001">
    <property type="protein sequence ID" value="PSR53435.1"/>
    <property type="molecule type" value="Genomic_DNA"/>
</dbReference>
<comment type="caution">
    <text evidence="13">The sequence shown here is derived from an EMBL/GenBank/DDBJ whole genome shotgun (WGS) entry which is preliminary data.</text>
</comment>
<evidence type="ECO:0000256" key="9">
    <source>
        <dbReference type="ARBA" id="ARBA00023136"/>
    </source>
</evidence>
<dbReference type="SUPFAM" id="SSF117281">
    <property type="entry name" value="Kelch motif"/>
    <property type="match status" value="1"/>
</dbReference>
<evidence type="ECO:0000256" key="7">
    <source>
        <dbReference type="ARBA" id="ARBA00022889"/>
    </source>
</evidence>
<dbReference type="PRINTS" id="PR00205">
    <property type="entry name" value="CADHERIN"/>
</dbReference>
<dbReference type="CDD" id="cd11304">
    <property type="entry name" value="Cadherin_repeat"/>
    <property type="match status" value="1"/>
</dbReference>
<dbReference type="Gene3D" id="2.60.40.60">
    <property type="entry name" value="Cadherins"/>
    <property type="match status" value="1"/>
</dbReference>
<evidence type="ECO:0000256" key="1">
    <source>
        <dbReference type="ARBA" id="ARBA00004167"/>
    </source>
</evidence>
<dbReference type="FunFam" id="2.60.40.60:FF:000032">
    <property type="entry name" value="FAT atypical cadherin 1"/>
    <property type="match status" value="1"/>
</dbReference>
<protein>
    <recommendedName>
        <fullName evidence="12">Cadherin domain-containing protein</fullName>
    </recommendedName>
</protein>
<dbReference type="InterPro" id="IPR015919">
    <property type="entry name" value="Cadherin-like_sf"/>
</dbReference>
<dbReference type="PANTHER" id="PTHR46773">
    <property type="match status" value="1"/>
</dbReference>
<keyword evidence="6" id="KW-0106">Calcium</keyword>
<evidence type="ECO:0000256" key="4">
    <source>
        <dbReference type="ARBA" id="ARBA00022729"/>
    </source>
</evidence>
<keyword evidence="4" id="KW-0732">Signal</keyword>
<dbReference type="SUPFAM" id="SSF50965">
    <property type="entry name" value="Galactose oxidase, central domain"/>
    <property type="match status" value="1"/>
</dbReference>
<dbReference type="InterPro" id="IPR011043">
    <property type="entry name" value="Gal_Oxase/kelch_b-propeller"/>
</dbReference>
<dbReference type="Pfam" id="PF00028">
    <property type="entry name" value="Cadherin"/>
    <property type="match status" value="1"/>
</dbReference>
<keyword evidence="9" id="KW-0472">Membrane</keyword>
<dbReference type="Gene3D" id="2.120.10.80">
    <property type="entry name" value="Kelch-type beta propeller"/>
    <property type="match status" value="2"/>
</dbReference>
<keyword evidence="14" id="KW-1185">Reference proteome</keyword>
<dbReference type="AlphaFoldDB" id="A0A2T2YD44"/>
<keyword evidence="5" id="KW-0677">Repeat</keyword>
<evidence type="ECO:0000256" key="5">
    <source>
        <dbReference type="ARBA" id="ARBA00022737"/>
    </source>
</evidence>
<reference evidence="13 14" key="1">
    <citation type="submission" date="2018-03" db="EMBL/GenBank/DDBJ databases">
        <title>Adhaeribacter sp. HMF7605 Genome sequencing and assembly.</title>
        <authorList>
            <person name="Kang H."/>
            <person name="Kang J."/>
            <person name="Cha I."/>
            <person name="Kim H."/>
            <person name="Joh K."/>
        </authorList>
    </citation>
    <scope>NUCLEOTIDE SEQUENCE [LARGE SCALE GENOMIC DNA]</scope>
    <source>
        <strain evidence="13 14">HMF7605</strain>
    </source>
</reference>
<keyword evidence="7" id="KW-0130">Cell adhesion</keyword>
<dbReference type="InterPro" id="IPR053256">
    <property type="entry name" value="Kelch_repeat-containing"/>
</dbReference>
<keyword evidence="11" id="KW-0325">Glycoprotein</keyword>
<organism evidence="13 14">
    <name type="scientific">Adhaeribacter arboris</name>
    <dbReference type="NCBI Taxonomy" id="2072846"/>
    <lineage>
        <taxon>Bacteria</taxon>
        <taxon>Pseudomonadati</taxon>
        <taxon>Bacteroidota</taxon>
        <taxon>Cytophagia</taxon>
        <taxon>Cytophagales</taxon>
        <taxon>Hymenobacteraceae</taxon>
        <taxon>Adhaeribacter</taxon>
    </lineage>
</organism>
<evidence type="ECO:0000256" key="11">
    <source>
        <dbReference type="ARBA" id="ARBA00023180"/>
    </source>
</evidence>
<dbReference type="PANTHER" id="PTHR46773:SF5">
    <property type="entry name" value="OS04G0487100 PROTEIN"/>
    <property type="match status" value="1"/>
</dbReference>
<name>A0A2T2YD44_9BACT</name>
<dbReference type="Proteomes" id="UP000240357">
    <property type="component" value="Unassembled WGS sequence"/>
</dbReference>
<dbReference type="InterPro" id="IPR006652">
    <property type="entry name" value="Kelch_1"/>
</dbReference>
<evidence type="ECO:0000259" key="12">
    <source>
        <dbReference type="PROSITE" id="PS50268"/>
    </source>
</evidence>
<dbReference type="InterPro" id="IPR026444">
    <property type="entry name" value="Secre_tail"/>
</dbReference>
<dbReference type="InterPro" id="IPR002126">
    <property type="entry name" value="Cadherin-like_dom"/>
</dbReference>
<feature type="domain" description="Cadherin" evidence="12">
    <location>
        <begin position="67"/>
        <end position="179"/>
    </location>
</feature>
<comment type="subcellular location">
    <subcellularLocation>
        <location evidence="1">Membrane</location>
        <topology evidence="1">Single-pass membrane protein</topology>
    </subcellularLocation>
</comment>
<evidence type="ECO:0000256" key="2">
    <source>
        <dbReference type="ARBA" id="ARBA00022536"/>
    </source>
</evidence>
<dbReference type="GO" id="GO:0007156">
    <property type="term" value="P:homophilic cell adhesion via plasma membrane adhesion molecules"/>
    <property type="evidence" value="ECO:0007669"/>
    <property type="project" value="InterPro"/>
</dbReference>
<evidence type="ECO:0000256" key="3">
    <source>
        <dbReference type="ARBA" id="ARBA00022692"/>
    </source>
</evidence>
<keyword evidence="2" id="KW-0245">EGF-like domain</keyword>
<dbReference type="Pfam" id="PF18962">
    <property type="entry name" value="Por_Secre_tail"/>
    <property type="match status" value="1"/>
</dbReference>
<dbReference type="NCBIfam" id="TIGR04183">
    <property type="entry name" value="Por_Secre_tail"/>
    <property type="match status" value="1"/>
</dbReference>
<dbReference type="GO" id="GO:0005509">
    <property type="term" value="F:calcium ion binding"/>
    <property type="evidence" value="ECO:0007669"/>
    <property type="project" value="InterPro"/>
</dbReference>
<evidence type="ECO:0000256" key="6">
    <source>
        <dbReference type="ARBA" id="ARBA00022837"/>
    </source>
</evidence>
<accession>A0A2T2YD44</accession>
<evidence type="ECO:0000313" key="13">
    <source>
        <dbReference type="EMBL" id="PSR53435.1"/>
    </source>
</evidence>
<proteinExistence type="predicted"/>
<gene>
    <name evidence="13" type="ORF">AHMF7605_07795</name>
</gene>
<keyword evidence="3" id="KW-0812">Transmembrane</keyword>
<dbReference type="Pfam" id="PF24681">
    <property type="entry name" value="Kelch_KLHDC2_KLHL20_DRC7"/>
    <property type="match status" value="1"/>
</dbReference>